<keyword evidence="1" id="KW-0472">Membrane</keyword>
<keyword evidence="1" id="KW-0812">Transmembrane</keyword>
<name>A0A419TC12_9FIRM</name>
<organism evidence="2 3">
    <name type="scientific">Lacrimispora algidixylanolytica</name>
    <dbReference type="NCBI Taxonomy" id="94868"/>
    <lineage>
        <taxon>Bacteria</taxon>
        <taxon>Bacillati</taxon>
        <taxon>Bacillota</taxon>
        <taxon>Clostridia</taxon>
        <taxon>Lachnospirales</taxon>
        <taxon>Lachnospiraceae</taxon>
        <taxon>Lacrimispora</taxon>
    </lineage>
</organism>
<accession>A0A419TC12</accession>
<feature type="transmembrane region" description="Helical" evidence="1">
    <location>
        <begin position="236"/>
        <end position="257"/>
    </location>
</feature>
<feature type="transmembrane region" description="Helical" evidence="1">
    <location>
        <begin position="465"/>
        <end position="488"/>
    </location>
</feature>
<dbReference type="Proteomes" id="UP000284277">
    <property type="component" value="Unassembled WGS sequence"/>
</dbReference>
<keyword evidence="3" id="KW-1185">Reference proteome</keyword>
<evidence type="ECO:0000313" key="2">
    <source>
        <dbReference type="EMBL" id="RKD35029.1"/>
    </source>
</evidence>
<dbReference type="OrthoDB" id="138672at2"/>
<protein>
    <submittedName>
        <fullName evidence="2">Uncharacterized protein</fullName>
    </submittedName>
</protein>
<comment type="caution">
    <text evidence="2">The sequence shown here is derived from an EMBL/GenBank/DDBJ whole genome shotgun (WGS) entry which is preliminary data.</text>
</comment>
<dbReference type="EMBL" id="MCIA01000001">
    <property type="protein sequence ID" value="RKD35029.1"/>
    <property type="molecule type" value="Genomic_DNA"/>
</dbReference>
<feature type="transmembrane region" description="Helical" evidence="1">
    <location>
        <begin position="307"/>
        <end position="331"/>
    </location>
</feature>
<feature type="transmembrane region" description="Helical" evidence="1">
    <location>
        <begin position="114"/>
        <end position="137"/>
    </location>
</feature>
<reference evidence="2 3" key="1">
    <citation type="submission" date="2016-08" db="EMBL/GenBank/DDBJ databases">
        <title>A new outlook on sporulation: Clostridium algidixylanolyticum.</title>
        <authorList>
            <person name="Poppleton D.I."/>
            <person name="Gribaldo S."/>
        </authorList>
    </citation>
    <scope>NUCLEOTIDE SEQUENCE [LARGE SCALE GENOMIC DNA]</scope>
    <source>
        <strain evidence="2 3">SPL73</strain>
    </source>
</reference>
<feature type="transmembrane region" description="Helical" evidence="1">
    <location>
        <begin position="31"/>
        <end position="52"/>
    </location>
</feature>
<feature type="transmembrane region" description="Helical" evidence="1">
    <location>
        <begin position="64"/>
        <end position="83"/>
    </location>
</feature>
<feature type="transmembrane region" description="Helical" evidence="1">
    <location>
        <begin position="395"/>
        <end position="415"/>
    </location>
</feature>
<feature type="transmembrane region" description="Helical" evidence="1">
    <location>
        <begin position="143"/>
        <end position="171"/>
    </location>
</feature>
<dbReference type="RefSeq" id="WP_120194968.1">
    <property type="nucleotide sequence ID" value="NZ_MCIA01000001.1"/>
</dbReference>
<evidence type="ECO:0000313" key="3">
    <source>
        <dbReference type="Proteomes" id="UP000284277"/>
    </source>
</evidence>
<feature type="transmembrane region" description="Helical" evidence="1">
    <location>
        <begin position="351"/>
        <end position="374"/>
    </location>
</feature>
<evidence type="ECO:0000256" key="1">
    <source>
        <dbReference type="SAM" id="Phobius"/>
    </source>
</evidence>
<feature type="transmembrane region" description="Helical" evidence="1">
    <location>
        <begin position="183"/>
        <end position="201"/>
    </location>
</feature>
<dbReference type="AlphaFoldDB" id="A0A419TC12"/>
<keyword evidence="1" id="KW-1133">Transmembrane helix</keyword>
<feature type="transmembrane region" description="Helical" evidence="1">
    <location>
        <begin position="494"/>
        <end position="511"/>
    </location>
</feature>
<proteinExistence type="predicted"/>
<gene>
    <name evidence="2" type="ORF">BET01_01370</name>
</gene>
<feature type="transmembrane region" description="Helical" evidence="1">
    <location>
        <begin position="421"/>
        <end position="445"/>
    </location>
</feature>
<sequence>MKITWLLLRTQIINYLSINEILQSRNRKKSAVMMGIGMVAMVVFLFTYNVLTAQALVRMGEQDIIPAYMVATSSYAILFLTMLRANGILFGSRDMDLLLSLPIKPSQIVSSKFMFMYLLNFFIGFIFMAPGGIVWMGNAPQDYLLFLLYFVSIFFVPLIPMCIASFIGLLVVLASSRFKNRNLFSLLFSFAALGLIGYIGVSNMKSGIEIENLGAMLATQITGIYPLSKLFLSQTAFSQVAGPFAFIGLSVIVFYCFMKVISVKYSIFDALAKTSSRYIGNRKVKLKQQSPFLALYKKEFARFLSSYMAVLNTGLGVILLCVSSLLLIVMSPEKLGHYMNVKDMNGFLTNYAPIVIAAMISLSCPAASSLSLEGRNIWILQSSPVSVRKILDSKLAVNLTLHAVAYLLAVFALITRLRLNFLQILGLLFISIAYSIFTSVLGVVLNKKFPNYAWENEMVVVKQSLPVIAANTISMIAVALPVLLHLILSLPMIQTLWGMAIVLIIASTIMYQKACKLSFI</sequence>